<protein>
    <recommendedName>
        <fullName evidence="4">Alpha-type protein kinase domain-containing protein</fullName>
    </recommendedName>
</protein>
<evidence type="ECO:0000313" key="5">
    <source>
        <dbReference type="EMBL" id="KAJ7688834.1"/>
    </source>
</evidence>
<feature type="domain" description="Alpha-type protein kinase" evidence="4">
    <location>
        <begin position="1"/>
        <end position="199"/>
    </location>
</feature>
<evidence type="ECO:0000256" key="2">
    <source>
        <dbReference type="ARBA" id="ARBA00022679"/>
    </source>
</evidence>
<evidence type="ECO:0000259" key="4">
    <source>
        <dbReference type="PROSITE" id="PS51158"/>
    </source>
</evidence>
<dbReference type="InterPro" id="IPR004166">
    <property type="entry name" value="a-kinase_dom"/>
</dbReference>
<dbReference type="GO" id="GO:0005524">
    <property type="term" value="F:ATP binding"/>
    <property type="evidence" value="ECO:0007669"/>
    <property type="project" value="InterPro"/>
</dbReference>
<dbReference type="AlphaFoldDB" id="A0AAD7GCZ1"/>
<accession>A0AAD7GCZ1</accession>
<reference evidence="5" key="1">
    <citation type="submission" date="2023-03" db="EMBL/GenBank/DDBJ databases">
        <title>Massive genome expansion in bonnet fungi (Mycena s.s.) driven by repeated elements and novel gene families across ecological guilds.</title>
        <authorList>
            <consortium name="Lawrence Berkeley National Laboratory"/>
            <person name="Harder C.B."/>
            <person name="Miyauchi S."/>
            <person name="Viragh M."/>
            <person name="Kuo A."/>
            <person name="Thoen E."/>
            <person name="Andreopoulos B."/>
            <person name="Lu D."/>
            <person name="Skrede I."/>
            <person name="Drula E."/>
            <person name="Henrissat B."/>
            <person name="Morin E."/>
            <person name="Kohler A."/>
            <person name="Barry K."/>
            <person name="LaButti K."/>
            <person name="Morin E."/>
            <person name="Salamov A."/>
            <person name="Lipzen A."/>
            <person name="Mereny Z."/>
            <person name="Hegedus B."/>
            <person name="Baldrian P."/>
            <person name="Stursova M."/>
            <person name="Weitz H."/>
            <person name="Taylor A."/>
            <person name="Grigoriev I.V."/>
            <person name="Nagy L.G."/>
            <person name="Martin F."/>
            <person name="Kauserud H."/>
        </authorList>
    </citation>
    <scope>NUCLEOTIDE SEQUENCE</scope>
    <source>
        <strain evidence="5">CBHHK067</strain>
    </source>
</reference>
<dbReference type="InterPro" id="IPR011009">
    <property type="entry name" value="Kinase-like_dom_sf"/>
</dbReference>
<evidence type="ECO:0000256" key="1">
    <source>
        <dbReference type="ARBA" id="ARBA00022527"/>
    </source>
</evidence>
<keyword evidence="6" id="KW-1185">Reference proteome</keyword>
<comment type="caution">
    <text evidence="5">The sequence shown here is derived from an EMBL/GenBank/DDBJ whole genome shotgun (WGS) entry which is preliminary data.</text>
</comment>
<keyword evidence="3" id="KW-0418">Kinase</keyword>
<dbReference type="EMBL" id="JARKIE010000076">
    <property type="protein sequence ID" value="KAJ7688834.1"/>
    <property type="molecule type" value="Genomic_DNA"/>
</dbReference>
<dbReference type="Gene3D" id="3.20.200.10">
    <property type="entry name" value="MHCK/EF2 kinase"/>
    <property type="match status" value="1"/>
</dbReference>
<dbReference type="SUPFAM" id="SSF56112">
    <property type="entry name" value="Protein kinase-like (PK-like)"/>
    <property type="match status" value="1"/>
</dbReference>
<evidence type="ECO:0000256" key="3">
    <source>
        <dbReference type="ARBA" id="ARBA00022777"/>
    </source>
</evidence>
<gene>
    <name evidence="5" type="ORF">B0H17DRAFT_1135375</name>
</gene>
<keyword evidence="2" id="KW-0808">Transferase</keyword>
<keyword evidence="1" id="KW-0723">Serine/threonine-protein kinase</keyword>
<name>A0AAD7GCZ1_MYCRO</name>
<dbReference type="Pfam" id="PF02816">
    <property type="entry name" value="Alpha_kinase"/>
    <property type="match status" value="1"/>
</dbReference>
<evidence type="ECO:0000313" key="6">
    <source>
        <dbReference type="Proteomes" id="UP001221757"/>
    </source>
</evidence>
<dbReference type="GO" id="GO:0004674">
    <property type="term" value="F:protein serine/threonine kinase activity"/>
    <property type="evidence" value="ECO:0007669"/>
    <property type="project" value="UniProtKB-KW"/>
</dbReference>
<dbReference type="PROSITE" id="PS51158">
    <property type="entry name" value="ALPHA_KINASE"/>
    <property type="match status" value="1"/>
</dbReference>
<dbReference type="Proteomes" id="UP001221757">
    <property type="component" value="Unassembled WGS sequence"/>
</dbReference>
<sequence length="200" mass="22455">MCMRAIKLKTEHIVAAQECRRESNQDNTSAPSNLGPPTTLFTVILTFGVCTSYAYICPDTPPVYLVSKRGRNAVIDTDTEDFVKFIHNGDSVPLLNPDDPLYPIAEFLCFTQHVQYFKTDGTVFLSDLQGTGTWLTDPQIMASPYGFVLSPPLNFNVRYREIGNGAEMFGEGNVGRVFVQFPEQHICNAYCDWFHLPSLK</sequence>
<organism evidence="5 6">
    <name type="scientific">Mycena rosella</name>
    <name type="common">Pink bonnet</name>
    <name type="synonym">Agaricus rosellus</name>
    <dbReference type="NCBI Taxonomy" id="1033263"/>
    <lineage>
        <taxon>Eukaryota</taxon>
        <taxon>Fungi</taxon>
        <taxon>Dikarya</taxon>
        <taxon>Basidiomycota</taxon>
        <taxon>Agaricomycotina</taxon>
        <taxon>Agaricomycetes</taxon>
        <taxon>Agaricomycetidae</taxon>
        <taxon>Agaricales</taxon>
        <taxon>Marasmiineae</taxon>
        <taxon>Mycenaceae</taxon>
        <taxon>Mycena</taxon>
    </lineage>
</organism>
<proteinExistence type="predicted"/>